<evidence type="ECO:0000256" key="5">
    <source>
        <dbReference type="PIRSR" id="PIRSR610972-4"/>
    </source>
</evidence>
<dbReference type="Gene3D" id="1.10.150.240">
    <property type="entry name" value="Putative phosphatase, domain 2"/>
    <property type="match status" value="1"/>
</dbReference>
<dbReference type="PANTHER" id="PTHR43481:SF4">
    <property type="entry name" value="GLYCEROL-1-PHOSPHATE PHOSPHOHYDROLASE 1-RELATED"/>
    <property type="match status" value="1"/>
</dbReference>
<dbReference type="GO" id="GO:0008801">
    <property type="term" value="F:beta-phosphoglucomutase activity"/>
    <property type="evidence" value="ECO:0007669"/>
    <property type="project" value="UniProtKB-EC"/>
</dbReference>
<keyword evidence="4" id="KW-0460">Magnesium</keyword>
<dbReference type="AlphaFoldDB" id="A0A9X1WMH0"/>
<evidence type="ECO:0000256" key="1">
    <source>
        <dbReference type="ARBA" id="ARBA00006171"/>
    </source>
</evidence>
<feature type="active site" description="Nucleophile" evidence="2">
    <location>
        <position position="13"/>
    </location>
</feature>
<dbReference type="InterPro" id="IPR010972">
    <property type="entry name" value="Beta-PGM"/>
</dbReference>
<feature type="site" description="Important for catalytic activity and assists the phosphoryl transfer reaction to Asp8 by balancing charge and orienting the reacting groups" evidence="5">
    <location>
        <position position="149"/>
    </location>
</feature>
<dbReference type="InterPro" id="IPR051806">
    <property type="entry name" value="HAD-like_SPP"/>
</dbReference>
<evidence type="ECO:0000256" key="3">
    <source>
        <dbReference type="PIRSR" id="PIRSR610972-2"/>
    </source>
</evidence>
<feature type="binding site" evidence="3">
    <location>
        <begin position="118"/>
        <end position="122"/>
    </location>
    <ligand>
        <name>substrate</name>
    </ligand>
</feature>
<dbReference type="SFLD" id="SFLDS00003">
    <property type="entry name" value="Haloacid_Dehalogenase"/>
    <property type="match status" value="1"/>
</dbReference>
<dbReference type="NCBIfam" id="TIGR01509">
    <property type="entry name" value="HAD-SF-IA-v3"/>
    <property type="match status" value="1"/>
</dbReference>
<feature type="binding site" evidence="3">
    <location>
        <position position="56"/>
    </location>
    <ligand>
        <name>substrate</name>
    </ligand>
</feature>
<dbReference type="InterPro" id="IPR023214">
    <property type="entry name" value="HAD_sf"/>
</dbReference>
<comment type="caution">
    <text evidence="6">The sequence shown here is derived from an EMBL/GenBank/DDBJ whole genome shotgun (WGS) entry which is preliminary data.</text>
</comment>
<organism evidence="6 7">
    <name type="scientific">Paenibacillus mangrovi</name>
    <dbReference type="NCBI Taxonomy" id="2931978"/>
    <lineage>
        <taxon>Bacteria</taxon>
        <taxon>Bacillati</taxon>
        <taxon>Bacillota</taxon>
        <taxon>Bacilli</taxon>
        <taxon>Bacillales</taxon>
        <taxon>Paenibacillaceae</taxon>
        <taxon>Paenibacillus</taxon>
    </lineage>
</organism>
<dbReference type="RefSeq" id="WP_244724295.1">
    <property type="nucleotide sequence ID" value="NZ_JALIRP010000003.1"/>
</dbReference>
<feature type="binding site" evidence="3">
    <location>
        <position position="149"/>
    </location>
    <ligand>
        <name>substrate</name>
    </ligand>
</feature>
<feature type="binding site" evidence="3">
    <location>
        <position position="29"/>
    </location>
    <ligand>
        <name>substrate</name>
    </ligand>
</feature>
<dbReference type="InterPro" id="IPR006439">
    <property type="entry name" value="HAD-SF_hydro_IA"/>
</dbReference>
<feature type="binding site" evidence="3">
    <location>
        <begin position="48"/>
        <end position="53"/>
    </location>
    <ligand>
        <name>substrate</name>
    </ligand>
</feature>
<dbReference type="EC" id="5.4.2.6" evidence="6"/>
<protein>
    <submittedName>
        <fullName evidence="6">Beta-phosphoglucomutase</fullName>
        <ecNumber evidence="6">5.4.2.6</ecNumber>
    </submittedName>
</protein>
<dbReference type="GO" id="GO:0050308">
    <property type="term" value="F:sugar-phosphatase activity"/>
    <property type="evidence" value="ECO:0007669"/>
    <property type="project" value="TreeGrafter"/>
</dbReference>
<dbReference type="GO" id="GO:0005975">
    <property type="term" value="P:carbohydrate metabolic process"/>
    <property type="evidence" value="ECO:0007669"/>
    <property type="project" value="InterPro"/>
</dbReference>
<feature type="site" description="Important for catalytic activity and assists the phosphoryl transfer reaction to Asp8 by balancing charge and orienting the reacting groups" evidence="5">
    <location>
        <position position="118"/>
    </location>
</feature>
<reference evidence="6" key="1">
    <citation type="submission" date="2022-04" db="EMBL/GenBank/DDBJ databases">
        <title>Paenibacillus mangrovi sp. nov., a novel endophytic bacterium isolated from bark of Kandelia candel.</title>
        <authorList>
            <person name="Tuo L."/>
        </authorList>
    </citation>
    <scope>NUCLEOTIDE SEQUENCE</scope>
    <source>
        <strain evidence="6">KQZ6P-2</strain>
    </source>
</reference>
<name>A0A9X1WMH0_9BACL</name>
<feature type="binding site" evidence="4">
    <location>
        <position position="15"/>
    </location>
    <ligand>
        <name>Mg(2+)</name>
        <dbReference type="ChEBI" id="CHEBI:18420"/>
    </ligand>
</feature>
<dbReference type="PRINTS" id="PR00413">
    <property type="entry name" value="HADHALOGNASE"/>
</dbReference>
<keyword evidence="4" id="KW-0479">Metal-binding</keyword>
<evidence type="ECO:0000313" key="6">
    <source>
        <dbReference type="EMBL" id="MCJ8011982.1"/>
    </source>
</evidence>
<proteinExistence type="inferred from homology"/>
<dbReference type="Proteomes" id="UP001139347">
    <property type="component" value="Unassembled WGS sequence"/>
</dbReference>
<evidence type="ECO:0000256" key="4">
    <source>
        <dbReference type="PIRSR" id="PIRSR610972-3"/>
    </source>
</evidence>
<comment type="cofactor">
    <cofactor evidence="4">
        <name>Mg(2+)</name>
        <dbReference type="ChEBI" id="CHEBI:18420"/>
    </cofactor>
    <text evidence="4">Binds 2 magnesium ions per subunit.</text>
</comment>
<dbReference type="SUPFAM" id="SSF56784">
    <property type="entry name" value="HAD-like"/>
    <property type="match status" value="1"/>
</dbReference>
<feature type="active site" description="Proton donor/acceptor" evidence="2">
    <location>
        <position position="15"/>
    </location>
</feature>
<dbReference type="Pfam" id="PF00702">
    <property type="entry name" value="Hydrolase"/>
    <property type="match status" value="1"/>
</dbReference>
<dbReference type="CDD" id="cd02598">
    <property type="entry name" value="HAD_BPGM"/>
    <property type="match status" value="1"/>
</dbReference>
<dbReference type="SFLD" id="SFLDG01129">
    <property type="entry name" value="C1.5:_HAD__Beta-PGM__Phosphata"/>
    <property type="match status" value="1"/>
</dbReference>
<keyword evidence="6" id="KW-0413">Isomerase</keyword>
<keyword evidence="7" id="KW-1185">Reference proteome</keyword>
<gene>
    <name evidence="6" type="primary">pgmB</name>
    <name evidence="6" type="ORF">MUG84_09530</name>
</gene>
<dbReference type="GO" id="GO:0000287">
    <property type="term" value="F:magnesium ion binding"/>
    <property type="evidence" value="ECO:0007669"/>
    <property type="project" value="InterPro"/>
</dbReference>
<dbReference type="InterPro" id="IPR010976">
    <property type="entry name" value="B-phosphoglucomutase_hydrolase"/>
</dbReference>
<accession>A0A9X1WMH0</accession>
<feature type="binding site" evidence="4">
    <location>
        <position position="13"/>
    </location>
    <ligand>
        <name>Mg(2+)</name>
        <dbReference type="ChEBI" id="CHEBI:18420"/>
    </ligand>
</feature>
<dbReference type="Gene3D" id="3.40.50.1000">
    <property type="entry name" value="HAD superfamily/HAD-like"/>
    <property type="match status" value="1"/>
</dbReference>
<feature type="binding site" evidence="4">
    <location>
        <position position="174"/>
    </location>
    <ligand>
        <name>Mg(2+)</name>
        <dbReference type="ChEBI" id="CHEBI:18420"/>
    </ligand>
</feature>
<sequence length="223" mass="24327">MTLHTPIRACLFDLDGVLVDTAKYHYLAWKRLAEELGFNFTEQDNERLKGVSRMASLDILLEVGGVTLDDETKLALADKKNSWYVDYISHMDESEILPGALTFLKELKASGTLVALGSASKNAMTILNNTNMVTYFDAIIDGTKTASAKPDPEVFLLGAKELNVSPSECVVFEDAEAGIEAAIRAGMRSIGVGSRDTLGRADEVVSSLQEMSVSRLMDIFPAR</sequence>
<feature type="binding site" evidence="3">
    <location>
        <begin position="13"/>
        <end position="15"/>
    </location>
    <ligand>
        <name>substrate</name>
    </ligand>
</feature>
<feature type="binding site" evidence="3">
    <location>
        <position position="80"/>
    </location>
    <ligand>
        <name>substrate</name>
    </ligand>
</feature>
<evidence type="ECO:0000313" key="7">
    <source>
        <dbReference type="Proteomes" id="UP001139347"/>
    </source>
</evidence>
<evidence type="ECO:0000256" key="2">
    <source>
        <dbReference type="PIRSR" id="PIRSR610972-1"/>
    </source>
</evidence>
<dbReference type="InterPro" id="IPR023198">
    <property type="entry name" value="PGP-like_dom2"/>
</dbReference>
<dbReference type="NCBIfam" id="TIGR01990">
    <property type="entry name" value="bPGM"/>
    <property type="match status" value="1"/>
</dbReference>
<dbReference type="PANTHER" id="PTHR43481">
    <property type="entry name" value="FRUCTOSE-1-PHOSPHATE PHOSPHATASE"/>
    <property type="match status" value="1"/>
</dbReference>
<dbReference type="NCBIfam" id="TIGR02009">
    <property type="entry name" value="PGMB-YQAB-SF"/>
    <property type="match status" value="1"/>
</dbReference>
<dbReference type="InterPro" id="IPR036412">
    <property type="entry name" value="HAD-like_sf"/>
</dbReference>
<feature type="binding site" evidence="4">
    <location>
        <position position="173"/>
    </location>
    <ligand>
        <name>Mg(2+)</name>
        <dbReference type="ChEBI" id="CHEBI:18420"/>
    </ligand>
</feature>
<dbReference type="EMBL" id="JALIRP010000003">
    <property type="protein sequence ID" value="MCJ8011982.1"/>
    <property type="molecule type" value="Genomic_DNA"/>
</dbReference>
<comment type="similarity">
    <text evidence="1">Belongs to the HAD-like hydrolase superfamily. CbbY/CbbZ/Gph/YieH family.</text>
</comment>
<dbReference type="SFLD" id="SFLDG01135">
    <property type="entry name" value="C1.5.6:_HAD__Beta-PGM__Phospha"/>
    <property type="match status" value="1"/>
</dbReference>